<protein>
    <submittedName>
        <fullName evidence="2">Uncharacterized protein</fullName>
    </submittedName>
</protein>
<keyword evidence="1" id="KW-0472">Membrane</keyword>
<evidence type="ECO:0000313" key="2">
    <source>
        <dbReference type="EMBL" id="PWI57402.1"/>
    </source>
</evidence>
<dbReference type="AlphaFoldDB" id="A0A2U3D802"/>
<organism evidence="2 3">
    <name type="scientific">Sulfoacidibacillus thermotolerans</name>
    <name type="common">Acidibacillus sulfuroxidans</name>
    <dbReference type="NCBI Taxonomy" id="1765684"/>
    <lineage>
        <taxon>Bacteria</taxon>
        <taxon>Bacillati</taxon>
        <taxon>Bacillota</taxon>
        <taxon>Bacilli</taxon>
        <taxon>Bacillales</taxon>
        <taxon>Alicyclobacillaceae</taxon>
        <taxon>Sulfoacidibacillus</taxon>
    </lineage>
</organism>
<keyword evidence="3" id="KW-1185">Reference proteome</keyword>
<sequence>MRVGAMVISLTGAMLGFLVAIAEKGIRLGMYFYFPQIKTNTWMDWLTFFFSAVALLAAIISWKWPRAAMGLLALSIVGGIAGALTVWELPGAFLFTGLILLFISQVGLHDDEFILSIQVSTSEGVPDEALK</sequence>
<dbReference type="EMBL" id="MPDK01000013">
    <property type="protein sequence ID" value="PWI57402.1"/>
    <property type="molecule type" value="Genomic_DNA"/>
</dbReference>
<evidence type="ECO:0000256" key="1">
    <source>
        <dbReference type="SAM" id="Phobius"/>
    </source>
</evidence>
<name>A0A2U3D802_SULT2</name>
<reference evidence="2 3" key="1">
    <citation type="submission" date="2016-11" db="EMBL/GenBank/DDBJ databases">
        <title>Comparative genomics of Acidibacillus ferroxidans species.</title>
        <authorList>
            <person name="Oliveira G."/>
            <person name="Nunes G."/>
            <person name="Oliveira R."/>
            <person name="Araujo F."/>
            <person name="Salim A."/>
            <person name="Scholte L."/>
            <person name="Morais D."/>
            <person name="Nancucheo I."/>
            <person name="Johnson D.B."/>
            <person name="Grail B."/>
            <person name="Bittencourt J."/>
            <person name="Valadares R."/>
        </authorList>
    </citation>
    <scope>NUCLEOTIDE SEQUENCE [LARGE SCALE GENOMIC DNA]</scope>
    <source>
        <strain evidence="2 3">Y002</strain>
    </source>
</reference>
<dbReference type="Proteomes" id="UP000245380">
    <property type="component" value="Unassembled WGS sequence"/>
</dbReference>
<gene>
    <name evidence="2" type="ORF">BM613_08740</name>
</gene>
<keyword evidence="1" id="KW-0812">Transmembrane</keyword>
<proteinExistence type="predicted"/>
<dbReference type="RefSeq" id="WP_109430808.1">
    <property type="nucleotide sequence ID" value="NZ_MPDK01000013.1"/>
</dbReference>
<accession>A0A2U3D802</accession>
<keyword evidence="1" id="KW-1133">Transmembrane helix</keyword>
<evidence type="ECO:0000313" key="3">
    <source>
        <dbReference type="Proteomes" id="UP000245380"/>
    </source>
</evidence>
<feature type="transmembrane region" description="Helical" evidence="1">
    <location>
        <begin position="67"/>
        <end position="86"/>
    </location>
</feature>
<comment type="caution">
    <text evidence="2">The sequence shown here is derived from an EMBL/GenBank/DDBJ whole genome shotgun (WGS) entry which is preliminary data.</text>
</comment>
<feature type="transmembrane region" description="Helical" evidence="1">
    <location>
        <begin position="42"/>
        <end position="60"/>
    </location>
</feature>